<dbReference type="Pfam" id="PF05970">
    <property type="entry name" value="PIF1"/>
    <property type="match status" value="1"/>
</dbReference>
<keyword evidence="5" id="KW-1185">Reference proteome</keyword>
<keyword evidence="1" id="KW-0547">Nucleotide-binding</keyword>
<name>A0A1X6P6P7_PORUM</name>
<feature type="compositionally biased region" description="Polar residues" evidence="2">
    <location>
        <begin position="464"/>
        <end position="474"/>
    </location>
</feature>
<evidence type="ECO:0000313" key="5">
    <source>
        <dbReference type="Proteomes" id="UP000218209"/>
    </source>
</evidence>
<keyword evidence="1" id="KW-0227">DNA damage</keyword>
<keyword evidence="1" id="KW-0067">ATP-binding</keyword>
<accession>A0A1X6P6P7</accession>
<dbReference type="PANTHER" id="PTHR47642">
    <property type="entry name" value="ATP-DEPENDENT DNA HELICASE"/>
    <property type="match status" value="1"/>
</dbReference>
<evidence type="ECO:0000259" key="3">
    <source>
        <dbReference type="Pfam" id="PF05970"/>
    </source>
</evidence>
<dbReference type="CDD" id="cd18809">
    <property type="entry name" value="SF1_C_RecD"/>
    <property type="match status" value="1"/>
</dbReference>
<sequence length="474" mass="51979">MASNDDNPPALLALDPSQSRACALVLSGCNVALFGRAGSGKSEVMRRMISEAQARWGAEHVAVGSLSGSAALVIGGQTLHSLFGMDTRPLSREAWLREALRSPHVVWRLNSLRVLFIDEVCTISSSLFMKLAYVMRRVAPPHLQHLPFAGCQIVAGGDPLQIAPVKVTDTSPDRMVFDCSAWRATFEGAAGKVVCLTGFHRQSHDAVFQSVLDRVRWGRAGHQTIKLINDTSSNTFTGPVTQLRIRKLDVLAINEARMEAIQSPPHTFQANDVFLTSDPKEKEDAVAALRSCVDLSLSVKRKAFVILTRKMHGVPPGTRGVVTDVIRRTILTGADVEEVDTIMCNFDGRQVEVIHARFSAYNSAGHEVAFCNQMPLILGWAVTIHRAQGLTLDALEINFELDNRTTCGLVYTALSRVRSFSSLRVCGLRRDLIRVSRCATAYYERNLLGNGIDPHEDGRPPLEATTSQYSAFSL</sequence>
<evidence type="ECO:0000313" key="4">
    <source>
        <dbReference type="EMBL" id="OSX76518.1"/>
    </source>
</evidence>
<dbReference type="Gene3D" id="3.40.50.300">
    <property type="entry name" value="P-loop containing nucleotide triphosphate hydrolases"/>
    <property type="match status" value="1"/>
</dbReference>
<dbReference type="AlphaFoldDB" id="A0A1X6P6P7"/>
<dbReference type="EC" id="5.6.2.3" evidence="1"/>
<keyword evidence="1" id="KW-0233">DNA recombination</keyword>
<keyword evidence="1" id="KW-0378">Hydrolase</keyword>
<comment type="similarity">
    <text evidence="1">Belongs to the helicase family.</text>
</comment>
<keyword evidence="1" id="KW-0234">DNA repair</keyword>
<evidence type="ECO:0000256" key="2">
    <source>
        <dbReference type="SAM" id="MobiDB-lite"/>
    </source>
</evidence>
<organism evidence="4 5">
    <name type="scientific">Porphyra umbilicalis</name>
    <name type="common">Purple laver</name>
    <name type="synonym">Red alga</name>
    <dbReference type="NCBI Taxonomy" id="2786"/>
    <lineage>
        <taxon>Eukaryota</taxon>
        <taxon>Rhodophyta</taxon>
        <taxon>Bangiophyceae</taxon>
        <taxon>Bangiales</taxon>
        <taxon>Bangiaceae</taxon>
        <taxon>Porphyra</taxon>
    </lineage>
</organism>
<proteinExistence type="inferred from homology"/>
<dbReference type="GO" id="GO:0016887">
    <property type="term" value="F:ATP hydrolysis activity"/>
    <property type="evidence" value="ECO:0007669"/>
    <property type="project" value="RHEA"/>
</dbReference>
<gene>
    <name evidence="4" type="ORF">BU14_0188s0036</name>
</gene>
<dbReference type="EMBL" id="KV918864">
    <property type="protein sequence ID" value="OSX76518.1"/>
    <property type="molecule type" value="Genomic_DNA"/>
</dbReference>
<reference evidence="4 5" key="1">
    <citation type="submission" date="2017-03" db="EMBL/GenBank/DDBJ databases">
        <title>WGS assembly of Porphyra umbilicalis.</title>
        <authorList>
            <person name="Brawley S.H."/>
            <person name="Blouin N.A."/>
            <person name="Ficko-Blean E."/>
            <person name="Wheeler G.L."/>
            <person name="Lohr M."/>
            <person name="Goodson H.V."/>
            <person name="Jenkins J.W."/>
            <person name="Blaby-Haas C.E."/>
            <person name="Helliwell K.E."/>
            <person name="Chan C."/>
            <person name="Marriage T."/>
            <person name="Bhattacharya D."/>
            <person name="Klein A.S."/>
            <person name="Badis Y."/>
            <person name="Brodie J."/>
            <person name="Cao Y."/>
            <person name="Collen J."/>
            <person name="Dittami S.M."/>
            <person name="Gachon C.M."/>
            <person name="Green B.R."/>
            <person name="Karpowicz S."/>
            <person name="Kim J.W."/>
            <person name="Kudahl U."/>
            <person name="Lin S."/>
            <person name="Michel G."/>
            <person name="Mittag M."/>
            <person name="Olson B.J."/>
            <person name="Pangilinan J."/>
            <person name="Peng Y."/>
            <person name="Qiu H."/>
            <person name="Shu S."/>
            <person name="Singer J.T."/>
            <person name="Smith A.G."/>
            <person name="Sprecher B.N."/>
            <person name="Wagner V."/>
            <person name="Wang W."/>
            <person name="Wang Z.-Y."/>
            <person name="Yan J."/>
            <person name="Yarish C."/>
            <person name="Zoeuner-Riek S."/>
            <person name="Zhuang Y."/>
            <person name="Zou Y."/>
            <person name="Lindquist E.A."/>
            <person name="Grimwood J."/>
            <person name="Barry K."/>
            <person name="Rokhsar D.S."/>
            <person name="Schmutz J."/>
            <person name="Stiller J.W."/>
            <person name="Grossman A.R."/>
            <person name="Prochnik S.E."/>
        </authorList>
    </citation>
    <scope>NUCLEOTIDE SEQUENCE [LARGE SCALE GENOMIC DNA]</scope>
    <source>
        <strain evidence="4">4086291</strain>
    </source>
</reference>
<dbReference type="InterPro" id="IPR010285">
    <property type="entry name" value="DNA_helicase_pif1-like_DEAD"/>
</dbReference>
<feature type="domain" description="DNA helicase Pif1-like DEAD-box helicase" evidence="3">
    <location>
        <begin position="28"/>
        <end position="184"/>
    </location>
</feature>
<comment type="cofactor">
    <cofactor evidence="1">
        <name>Mg(2+)</name>
        <dbReference type="ChEBI" id="CHEBI:18420"/>
    </cofactor>
</comment>
<comment type="catalytic activity">
    <reaction evidence="1">
        <text>ATP + H2O = ADP + phosphate + H(+)</text>
        <dbReference type="Rhea" id="RHEA:13065"/>
        <dbReference type="ChEBI" id="CHEBI:15377"/>
        <dbReference type="ChEBI" id="CHEBI:15378"/>
        <dbReference type="ChEBI" id="CHEBI:30616"/>
        <dbReference type="ChEBI" id="CHEBI:43474"/>
        <dbReference type="ChEBI" id="CHEBI:456216"/>
        <dbReference type="EC" id="5.6.2.3"/>
    </reaction>
</comment>
<dbReference type="GO" id="GO:0005524">
    <property type="term" value="F:ATP binding"/>
    <property type="evidence" value="ECO:0007669"/>
    <property type="project" value="UniProtKB-KW"/>
</dbReference>
<dbReference type="InterPro" id="IPR051055">
    <property type="entry name" value="PIF1_helicase"/>
</dbReference>
<dbReference type="GO" id="GO:0000723">
    <property type="term" value="P:telomere maintenance"/>
    <property type="evidence" value="ECO:0007669"/>
    <property type="project" value="InterPro"/>
</dbReference>
<dbReference type="OrthoDB" id="5116at2759"/>
<evidence type="ECO:0000256" key="1">
    <source>
        <dbReference type="RuleBase" id="RU363044"/>
    </source>
</evidence>
<protein>
    <recommendedName>
        <fullName evidence="1">ATP-dependent DNA helicase</fullName>
        <ecNumber evidence="1">5.6.2.3</ecNumber>
    </recommendedName>
</protein>
<dbReference type="InterPro" id="IPR027417">
    <property type="entry name" value="P-loop_NTPase"/>
</dbReference>
<dbReference type="GO" id="GO:0006310">
    <property type="term" value="P:DNA recombination"/>
    <property type="evidence" value="ECO:0007669"/>
    <property type="project" value="UniProtKB-KW"/>
</dbReference>
<keyword evidence="1" id="KW-0347">Helicase</keyword>
<dbReference type="SUPFAM" id="SSF52540">
    <property type="entry name" value="P-loop containing nucleoside triphosphate hydrolases"/>
    <property type="match status" value="2"/>
</dbReference>
<dbReference type="GO" id="GO:0043139">
    <property type="term" value="F:5'-3' DNA helicase activity"/>
    <property type="evidence" value="ECO:0007669"/>
    <property type="project" value="UniProtKB-EC"/>
</dbReference>
<dbReference type="Proteomes" id="UP000218209">
    <property type="component" value="Unassembled WGS sequence"/>
</dbReference>
<feature type="region of interest" description="Disordered" evidence="2">
    <location>
        <begin position="454"/>
        <end position="474"/>
    </location>
</feature>
<dbReference type="PANTHER" id="PTHR47642:SF5">
    <property type="entry name" value="ATP-DEPENDENT DNA HELICASE"/>
    <property type="match status" value="1"/>
</dbReference>
<dbReference type="GO" id="GO:0006281">
    <property type="term" value="P:DNA repair"/>
    <property type="evidence" value="ECO:0007669"/>
    <property type="project" value="UniProtKB-KW"/>
</dbReference>